<dbReference type="InterPro" id="IPR056510">
    <property type="entry name" value="WapI"/>
</dbReference>
<accession>A0AB36TML8</accession>
<dbReference type="Pfam" id="PF24716">
    <property type="entry name" value="WapI"/>
    <property type="match status" value="1"/>
</dbReference>
<dbReference type="EMBL" id="PDBW01000001">
    <property type="protein sequence ID" value="PFH04000.1"/>
    <property type="molecule type" value="Genomic_DNA"/>
</dbReference>
<gene>
    <name evidence="1" type="ORF">M972_112819</name>
</gene>
<protein>
    <submittedName>
        <fullName evidence="1">Uncharacterized protein</fullName>
    </submittedName>
</protein>
<reference evidence="1 2" key="1">
    <citation type="submission" date="2017-09" db="EMBL/GenBank/DDBJ databases">
        <title>Evaluation of Pacific Biosciences Sequencing Technology to Finishing C. thermocellum Genome Sequences.</title>
        <authorList>
            <person name="Brown S."/>
        </authorList>
    </citation>
    <scope>NUCLEOTIDE SEQUENCE [LARGE SCALE GENOMIC DNA]</scope>
    <source>
        <strain evidence="1 2">AD2</strain>
    </source>
</reference>
<dbReference type="RefSeq" id="WP_003519540.1">
    <property type="nucleotide sequence ID" value="NZ_CP013828.1"/>
</dbReference>
<proteinExistence type="predicted"/>
<sequence length="158" mass="18732">MPKLNNIEGNILLEINLLNNDFLDVDEERQDSENWIPFEFVLNVPREKYVYTPDMGATFSVYEIKSLIEKFEQIAENKLSKKNFEKFEFSSSESYFDIIVDDPLEDGEIYMEIWLNIGTITDGELSGYDKGFRFVVKLDTFIEFTSELKRQYKRMMEL</sequence>
<name>A0AB36TML8_ACETH</name>
<evidence type="ECO:0000313" key="2">
    <source>
        <dbReference type="Proteomes" id="UP000223596"/>
    </source>
</evidence>
<dbReference type="Proteomes" id="UP000223596">
    <property type="component" value="Unassembled WGS sequence"/>
</dbReference>
<comment type="caution">
    <text evidence="1">The sequence shown here is derived from an EMBL/GenBank/DDBJ whole genome shotgun (WGS) entry which is preliminary data.</text>
</comment>
<evidence type="ECO:0000313" key="1">
    <source>
        <dbReference type="EMBL" id="PFH04000.1"/>
    </source>
</evidence>
<dbReference type="AlphaFoldDB" id="A0AB36TML8"/>
<organism evidence="1 2">
    <name type="scientific">Acetivibrio thermocellus AD2</name>
    <dbReference type="NCBI Taxonomy" id="1138384"/>
    <lineage>
        <taxon>Bacteria</taxon>
        <taxon>Bacillati</taxon>
        <taxon>Bacillota</taxon>
        <taxon>Clostridia</taxon>
        <taxon>Eubacteriales</taxon>
        <taxon>Oscillospiraceae</taxon>
        <taxon>Acetivibrio</taxon>
    </lineage>
</organism>